<protein>
    <submittedName>
        <fullName evidence="2">(salmon louse) hypothetical protein</fullName>
    </submittedName>
</protein>
<accession>A0A7R8CR80</accession>
<dbReference type="InterPro" id="IPR048365">
    <property type="entry name" value="TNP-like_RNaseH_N"/>
</dbReference>
<dbReference type="Pfam" id="PF21787">
    <property type="entry name" value="TNP-like_RNaseH_N"/>
    <property type="match status" value="1"/>
</dbReference>
<name>A0A7R8CR80_LEPSM</name>
<evidence type="ECO:0000313" key="2">
    <source>
        <dbReference type="EMBL" id="CAF2900796.1"/>
    </source>
</evidence>
<dbReference type="Proteomes" id="UP000675881">
    <property type="component" value="Chromosome 3"/>
</dbReference>
<proteinExistence type="predicted"/>
<evidence type="ECO:0000313" key="3">
    <source>
        <dbReference type="Proteomes" id="UP000675881"/>
    </source>
</evidence>
<dbReference type="AlphaFoldDB" id="A0A7R8CR80"/>
<dbReference type="EMBL" id="HG994582">
    <property type="protein sequence ID" value="CAF2900796.1"/>
    <property type="molecule type" value="Genomic_DNA"/>
</dbReference>
<evidence type="ECO:0000259" key="1">
    <source>
        <dbReference type="Pfam" id="PF21787"/>
    </source>
</evidence>
<sequence length="108" mass="12141">MALPSLKTICMDESEKYWGVMDEMSIKSALEYDVGDPVVRGYDTIQLSSEELASHTLVFALVGVKTRWKQVVAYHLTGSNFCSKVVVEVLKEIISTSQEYGLKFTRIT</sequence>
<keyword evidence="3" id="KW-1185">Reference proteome</keyword>
<organism evidence="2 3">
    <name type="scientific">Lepeophtheirus salmonis</name>
    <name type="common">Salmon louse</name>
    <name type="synonym">Caligus salmonis</name>
    <dbReference type="NCBI Taxonomy" id="72036"/>
    <lineage>
        <taxon>Eukaryota</taxon>
        <taxon>Metazoa</taxon>
        <taxon>Ecdysozoa</taxon>
        <taxon>Arthropoda</taxon>
        <taxon>Crustacea</taxon>
        <taxon>Multicrustacea</taxon>
        <taxon>Hexanauplia</taxon>
        <taxon>Copepoda</taxon>
        <taxon>Siphonostomatoida</taxon>
        <taxon>Caligidae</taxon>
        <taxon>Lepeophtheirus</taxon>
    </lineage>
</organism>
<reference evidence="2" key="1">
    <citation type="submission" date="2021-02" db="EMBL/GenBank/DDBJ databases">
        <authorList>
            <person name="Bekaert M."/>
        </authorList>
    </citation>
    <scope>NUCLEOTIDE SEQUENCE</scope>
    <source>
        <strain evidence="2">IoA-00</strain>
    </source>
</reference>
<feature type="domain" description="Transposable element P transposase-like RNase H" evidence="1">
    <location>
        <begin position="20"/>
        <end position="108"/>
    </location>
</feature>
<gene>
    <name evidence="2" type="ORF">LSAA_7603</name>
</gene>
<dbReference type="OrthoDB" id="6759522at2759"/>